<gene>
    <name evidence="2" type="ORF">GBZ86_10265</name>
</gene>
<dbReference type="InterPro" id="IPR050249">
    <property type="entry name" value="Pseudomonas-type_ThrB"/>
</dbReference>
<reference evidence="2 3" key="1">
    <citation type="submission" date="2019-10" db="EMBL/GenBank/DDBJ databases">
        <title>The Genome Sequence of Clostridium tarantellae Isolated from Fish Brain.</title>
        <authorList>
            <person name="Bano L."/>
            <person name="Kiel M."/>
            <person name="Sales G."/>
            <person name="Doxey A.C."/>
            <person name="Mansfield M.J."/>
            <person name="Schiavone M."/>
            <person name="Rossetto O."/>
            <person name="Pirazzini M."/>
            <person name="Dobrindt U."/>
            <person name="Montecucco C."/>
        </authorList>
    </citation>
    <scope>NUCLEOTIDE SEQUENCE [LARGE SCALE GENOMIC DNA]</scope>
    <source>
        <strain evidence="2 3">DSM 3997</strain>
    </source>
</reference>
<dbReference type="Proteomes" id="UP000430345">
    <property type="component" value="Unassembled WGS sequence"/>
</dbReference>
<dbReference type="RefSeq" id="WP_152890364.1">
    <property type="nucleotide sequence ID" value="NZ_WHJC01000160.1"/>
</dbReference>
<keyword evidence="3" id="KW-1185">Reference proteome</keyword>
<name>A0A6I1ML65_9CLOT</name>
<dbReference type="GO" id="GO:0016740">
    <property type="term" value="F:transferase activity"/>
    <property type="evidence" value="ECO:0007669"/>
    <property type="project" value="UniProtKB-KW"/>
</dbReference>
<sequence length="368" mass="42965">MVKNYNFDEIVKNFNFKGEFIEAKSHICGHINDTFILKFKNENNSEQKYVLQRINTAIFKDPDKLMENIKNVTAHIAKKVKEVNGDPLRETLNIIPTKEGKTYYVTEQGDYLRAFVFIDGARTYQIVEKPEHLYTSGKALGKFQKQLADFPVEILHETIPYFHHTEKRYEAFLEAIKKDEKGRVIFIKDDIDFVIKRAEDTKVLVSMIEKGILPLRVTHNDTKFNNVMIDDETGEGIAVIDLDTVMPGLSLYDFGDSIRSGATTALEDEMDLSKVNFDINLYEQYSKGFLEEVKESLTKEEIEYLPFGAKLMTFECGMRFLMDYINGDVYFKIHREKHNLERARNQFKLVLDMEKQMEEMQNIIKKYC</sequence>
<dbReference type="SUPFAM" id="SSF56112">
    <property type="entry name" value="Protein kinase-like (PK-like)"/>
    <property type="match status" value="1"/>
</dbReference>
<feature type="domain" description="Aminoglycoside phosphotransferase" evidence="1">
    <location>
        <begin position="48"/>
        <end position="271"/>
    </location>
</feature>
<evidence type="ECO:0000313" key="2">
    <source>
        <dbReference type="EMBL" id="MPQ44145.1"/>
    </source>
</evidence>
<keyword evidence="2" id="KW-0808">Transferase</keyword>
<comment type="caution">
    <text evidence="2">The sequence shown here is derived from an EMBL/GenBank/DDBJ whole genome shotgun (WGS) entry which is preliminary data.</text>
</comment>
<proteinExistence type="predicted"/>
<dbReference type="PANTHER" id="PTHR21064:SF5">
    <property type="entry name" value="SLR1880 PROTEIN"/>
    <property type="match status" value="1"/>
</dbReference>
<accession>A0A6I1ML65</accession>
<dbReference type="InterPro" id="IPR011009">
    <property type="entry name" value="Kinase-like_dom_sf"/>
</dbReference>
<dbReference type="EMBL" id="WHJC01000160">
    <property type="protein sequence ID" value="MPQ44145.1"/>
    <property type="molecule type" value="Genomic_DNA"/>
</dbReference>
<dbReference type="OrthoDB" id="526037at2"/>
<protein>
    <submittedName>
        <fullName evidence="2">Phosphotransferase</fullName>
    </submittedName>
</protein>
<dbReference type="Gene3D" id="3.90.1200.10">
    <property type="match status" value="1"/>
</dbReference>
<evidence type="ECO:0000259" key="1">
    <source>
        <dbReference type="Pfam" id="PF01636"/>
    </source>
</evidence>
<dbReference type="AlphaFoldDB" id="A0A6I1ML65"/>
<organism evidence="2 3">
    <name type="scientific">Clostridium tarantellae</name>
    <dbReference type="NCBI Taxonomy" id="39493"/>
    <lineage>
        <taxon>Bacteria</taxon>
        <taxon>Bacillati</taxon>
        <taxon>Bacillota</taxon>
        <taxon>Clostridia</taxon>
        <taxon>Eubacteriales</taxon>
        <taxon>Clostridiaceae</taxon>
        <taxon>Clostridium</taxon>
    </lineage>
</organism>
<evidence type="ECO:0000313" key="3">
    <source>
        <dbReference type="Proteomes" id="UP000430345"/>
    </source>
</evidence>
<dbReference type="PANTHER" id="PTHR21064">
    <property type="entry name" value="AMINOGLYCOSIDE PHOSPHOTRANSFERASE DOMAIN-CONTAINING PROTEIN-RELATED"/>
    <property type="match status" value="1"/>
</dbReference>
<dbReference type="InterPro" id="IPR002575">
    <property type="entry name" value="Aminoglycoside_PTrfase"/>
</dbReference>
<dbReference type="Pfam" id="PF01636">
    <property type="entry name" value="APH"/>
    <property type="match status" value="1"/>
</dbReference>